<feature type="transmembrane region" description="Helical" evidence="3">
    <location>
        <begin position="645"/>
        <end position="665"/>
    </location>
</feature>
<dbReference type="InterPro" id="IPR008258">
    <property type="entry name" value="Transglycosylase_SLT_dom_1"/>
</dbReference>
<feature type="domain" description="Transglycosylase SLT" evidence="4">
    <location>
        <begin position="2159"/>
        <end position="2233"/>
    </location>
</feature>
<feature type="transmembrane region" description="Helical" evidence="3">
    <location>
        <begin position="1177"/>
        <end position="1202"/>
    </location>
</feature>
<dbReference type="Proteomes" id="UP001217325">
    <property type="component" value="Unassembled WGS sequence"/>
</dbReference>
<keyword evidence="3" id="KW-0812">Transmembrane</keyword>
<comment type="caution">
    <text evidence="5">The sequence shown here is derived from an EMBL/GenBank/DDBJ whole genome shotgun (WGS) entry which is preliminary data.</text>
</comment>
<feature type="coiled-coil region" evidence="1">
    <location>
        <begin position="806"/>
        <end position="893"/>
    </location>
</feature>
<feature type="region of interest" description="Disordered" evidence="2">
    <location>
        <begin position="1549"/>
        <end position="1574"/>
    </location>
</feature>
<evidence type="ECO:0000313" key="6">
    <source>
        <dbReference type="Proteomes" id="UP001217325"/>
    </source>
</evidence>
<keyword evidence="1" id="KW-0175">Coiled coil</keyword>
<protein>
    <submittedName>
        <fullName evidence="5">Transglycosylase SLT domain-containing protein</fullName>
    </submittedName>
</protein>
<evidence type="ECO:0000313" key="5">
    <source>
        <dbReference type="EMBL" id="MDE8648074.1"/>
    </source>
</evidence>
<evidence type="ECO:0000256" key="3">
    <source>
        <dbReference type="SAM" id="Phobius"/>
    </source>
</evidence>
<evidence type="ECO:0000256" key="2">
    <source>
        <dbReference type="SAM" id="MobiDB-lite"/>
    </source>
</evidence>
<keyword evidence="3" id="KW-1133">Transmembrane helix</keyword>
<feature type="transmembrane region" description="Helical" evidence="3">
    <location>
        <begin position="1249"/>
        <end position="1274"/>
    </location>
</feature>
<feature type="coiled-coil region" evidence="1">
    <location>
        <begin position="78"/>
        <end position="105"/>
    </location>
</feature>
<feature type="coiled-coil region" evidence="1">
    <location>
        <begin position="184"/>
        <end position="240"/>
    </location>
</feature>
<name>A0AAW6LMW7_RHOSG</name>
<dbReference type="RefSeq" id="WP_275232311.1">
    <property type="nucleotide sequence ID" value="NZ_JARDXE010000017.1"/>
</dbReference>
<organism evidence="5 6">
    <name type="scientific">Rhodococcus qingshengii</name>
    <dbReference type="NCBI Taxonomy" id="334542"/>
    <lineage>
        <taxon>Bacteria</taxon>
        <taxon>Bacillati</taxon>
        <taxon>Actinomycetota</taxon>
        <taxon>Actinomycetes</taxon>
        <taxon>Mycobacteriales</taxon>
        <taxon>Nocardiaceae</taxon>
        <taxon>Rhodococcus</taxon>
        <taxon>Rhodococcus erythropolis group</taxon>
    </lineage>
</organism>
<feature type="coiled-coil region" evidence="1">
    <location>
        <begin position="1276"/>
        <end position="1303"/>
    </location>
</feature>
<sequence length="2493" mass="268341">MALGRSAGMARITIRPDLKNFKRELKREVESYLDGYKLSVDPDTRNAKTAINEVEHDLRKKLGKNAENIPIGFDNKSSREAIKQLRSIEKEVDNAKKAAENWHAATEKTFLGIRGYRKELKKLRSETVLDSRPMQRYYEFAENHVKKIGKLESKNARDQAKAFTSQAKLVDNLDTKRRKAHDATQNGKGAVEAAERNLAKYENDNDVIDEKRFEDLRYALDKARRSYNNLSNAQRQANLEFLSGEKTLRNMARTLDGVMFGSQAATQLRETAKDDVAQVTQAKQGYYRNDRKATAAADVLKRLRASGMERDKEAFRAGKAVIAQQAKIDAAVREQIAAASDLRRAEENATIARMEHGAVMRDYADDAIKVAKANRALASSEEAIQKAKDRAVTADRDGQFHTLQGKDAEAQFARALTTQSDRSLGRNQAAKDIAQLISQQYVDADNGFNANLKKAQTRSQGYFRTADLDKLGATEHNAAKQWAATGRELDAALPKLADSLSNLRRETESAKEAQVNYNSAVREFGDHSEQAIRANSRLADSHDRVARATRTSTEHQAKVKALRLRYDDDEQNVQKIARGGLSRIARSVGEGFNSGLTTAGSKVMFLGRALSSVSTIGMAAGVALAGLGAVNLVPVIGSVAQLGNTLALLPALATAGAVAIAAIGVGSKGIMAAFKAKTPESDAKSQRAAAKEAESIARAQRDATDSLADAQRDAARTAVSNARSIADAEKGVITAKEKSLVAEKAVDRARKDAARNIRDLNDALRGSSLDEEDAVLGLERAKERLREVRRDSKSTGLDRREADLAVRQAMRNIDQVRKSNNDLKEEVATANRAGIQGDEGVVAAKQAVIDANEGIKDAEQGVTDAREAAAQASEDASRRIVKAQEALADALSREVDGVAGGNKNDYADALAELSPNARAFVESVRGMKDAWKDLQESVQDNLFEGLDSTFARLGTTLPIVKTGLEGVASGINQGVRRALAELTTEQSKADLQTTLTNTTKAARGLGDAGGWVAAIYRDLTTVGSQFLPRIADALARGLGNWANTIDRMRQSGDLAAFMERGIEMAKQLGRTIGNIFGGIKGVFSSTSEIGASMLDTFEDATRRFKEFANSAEGKEQLRTFFEGVRDTFNKVWENLVKISHVVTEGVVPAFQSMSTIVGPIIGALLTTIQNLSGPIQVVLTLFLGWRAVTGVIALVSGALIGLRSITQTVALQAMYMRDSYQRAAAGSSSAIGGIGQAAKNASKVGISALGSLASFIGPQGLLIAAIGAAILAFASLQEGKRKLREETERNIQKEREYQATLDEGSGRVTLETRKQFVKDSDESGMLDRANSFGVDENTFVNASLGDERARQSIQASVLPNITSGLIGYSVANPRIAEGLGRANLTYEQIAQAMAGDRKAIAEYEALTNEISDLPSLDTLRKGVDDSGRGHRVESALTLLQGMNGMNTGISNGGMSNQRQSELVNGAFNPSNAARNLGNEFGLGFDQGSGQDSAIYRLPDGQTEVSADLENRLRERGYSYELLDAGFVKITRTSRVDGNGNEIPALGVLEGTLDNTGNPAPSAPIDPNAPVADPNQPVYEGIDGSVPEGQEGIVDSTLTDINNLPGTVSQVPMVDYQPSLNAFSSYGDHLTGLFNEKIKPTLLELIQLQDDFAAKMFTAAGNAAVSWKFFTDNTVLAGAAIDGQINGKILPGMETMKRVQDEMGTGFQTATGKMIESVNTLQVALAGLRESFIANIKNGAVPEWDSLEVYIKDDVKTISESHMPTLDRSLQDIRNAFKLQVSGIATEWSGIKAAIVDPINWVINNVLNIGLKNAWNDVRTVLPSLPEWAATVKPIPMATGGPVSGGIPNKDSVPIMGMAGEFMLSKKAVRAAGMDNLRAFNNAANSGKDVSDEGMFRIPMKDGGEVSPEQYRRLEQAHAFAKEQSGKPYQWAGPRFINDSFDCTGYIGSIAAVLQGLDPWQRYFSTASFTPTTAPMGFEPGLGPGFSIGVFDNPGGAGGGHAAGTLQGVKGLPDVNVESSSGGVNYGGPAIGADNSMFPWQFFLPLGIDGMFKTGGLGGGGNAGSVINQKIRSMFVDPMKDLMGKAPAGNGNFFGALHTNVMDTMYETALKELLTKAPAAYASANGQYMGGAEQWREMAIQALIRNGFDPRQVDFMLKQIQTESSGNPHAIQTVQDINSGGNEAAGLLQIVPDTYAAHRDPELVDDRLDAWSNMNAALRYYKAKYGMDLSTMWGQGHGYDQGGFLEDGTFGMNQSGKPEPVFTADQWVTLKELIKATADLVPVVKQAMEDIARLIEAIKQSNPATTSYEAAPGEIGDAVEDGISKTVPPAIELGVQTAVDGIGDVGVAVSQDASTLGEVGVDPTIYPQGMTSADMEGMSDEEIANLYNQQGYGTDGYNPELYNDYADSGESMTMTPEDYADKFREMGTNFLTANFDQFKSDLGLAGSGALSQAFMPDNRKVIEEHIHYHVTNIEEAMRKEATRQMQNAMTYIGR</sequence>
<dbReference type="InterPro" id="IPR023346">
    <property type="entry name" value="Lysozyme-like_dom_sf"/>
</dbReference>
<proteinExistence type="predicted"/>
<feature type="coiled-coil region" evidence="1">
    <location>
        <begin position="370"/>
        <end position="397"/>
    </location>
</feature>
<dbReference type="Pfam" id="PF01464">
    <property type="entry name" value="SLT"/>
    <property type="match status" value="1"/>
</dbReference>
<reference evidence="5" key="1">
    <citation type="submission" date="2023-02" db="EMBL/GenBank/DDBJ databases">
        <title>A novel hydrolase synthesized by Rhodococcus erythropolis HQ is responsible for the detoxification of Zearalenone.</title>
        <authorList>
            <person name="Hu J."/>
            <person name="Xu J."/>
        </authorList>
    </citation>
    <scope>NUCLEOTIDE SEQUENCE</scope>
    <source>
        <strain evidence="5">HQ</strain>
    </source>
</reference>
<dbReference type="EMBL" id="JARDXE010000017">
    <property type="protein sequence ID" value="MDE8648074.1"/>
    <property type="molecule type" value="Genomic_DNA"/>
</dbReference>
<gene>
    <name evidence="5" type="ORF">PXH69_24145</name>
</gene>
<keyword evidence="3" id="KW-0472">Membrane</keyword>
<dbReference type="SUPFAM" id="SSF53955">
    <property type="entry name" value="Lysozyme-like"/>
    <property type="match status" value="1"/>
</dbReference>
<feature type="transmembrane region" description="Helical" evidence="3">
    <location>
        <begin position="609"/>
        <end position="633"/>
    </location>
</feature>
<evidence type="ECO:0000259" key="4">
    <source>
        <dbReference type="Pfam" id="PF01464"/>
    </source>
</evidence>
<feature type="region of interest" description="Disordered" evidence="2">
    <location>
        <begin position="681"/>
        <end position="712"/>
    </location>
</feature>
<evidence type="ECO:0000256" key="1">
    <source>
        <dbReference type="SAM" id="Coils"/>
    </source>
</evidence>
<accession>A0AAW6LMW7</accession>